<protein>
    <recommendedName>
        <fullName evidence="1">DZIP3-like HEPN domain-containing protein</fullName>
    </recommendedName>
</protein>
<evidence type="ECO:0000259" key="1">
    <source>
        <dbReference type="Pfam" id="PF18738"/>
    </source>
</evidence>
<name>A0A8S3V9U3_MYTED</name>
<feature type="domain" description="DZIP3-like HEPN" evidence="1">
    <location>
        <begin position="38"/>
        <end position="177"/>
    </location>
</feature>
<gene>
    <name evidence="2" type="ORF">MEDL_63269</name>
</gene>
<accession>A0A8S3V9U3</accession>
<reference evidence="2" key="1">
    <citation type="submission" date="2021-03" db="EMBL/GenBank/DDBJ databases">
        <authorList>
            <person name="Bekaert M."/>
        </authorList>
    </citation>
    <scope>NUCLEOTIDE SEQUENCE</scope>
</reference>
<evidence type="ECO:0000313" key="2">
    <source>
        <dbReference type="EMBL" id="CAG2251631.1"/>
    </source>
</evidence>
<dbReference type="EMBL" id="CAJPWZ010003095">
    <property type="protein sequence ID" value="CAG2251631.1"/>
    <property type="molecule type" value="Genomic_DNA"/>
</dbReference>
<evidence type="ECO:0000313" key="3">
    <source>
        <dbReference type="Proteomes" id="UP000683360"/>
    </source>
</evidence>
<proteinExistence type="predicted"/>
<comment type="caution">
    <text evidence="2">The sequence shown here is derived from an EMBL/GenBank/DDBJ whole genome shotgun (WGS) entry which is preliminary data.</text>
</comment>
<organism evidence="2 3">
    <name type="scientific">Mytilus edulis</name>
    <name type="common">Blue mussel</name>
    <dbReference type="NCBI Taxonomy" id="6550"/>
    <lineage>
        <taxon>Eukaryota</taxon>
        <taxon>Metazoa</taxon>
        <taxon>Spiralia</taxon>
        <taxon>Lophotrochozoa</taxon>
        <taxon>Mollusca</taxon>
        <taxon>Bivalvia</taxon>
        <taxon>Autobranchia</taxon>
        <taxon>Pteriomorphia</taxon>
        <taxon>Mytilida</taxon>
        <taxon>Mytiloidea</taxon>
        <taxon>Mytilidae</taxon>
        <taxon>Mytilinae</taxon>
        <taxon>Mytilus</taxon>
    </lineage>
</organism>
<dbReference type="Pfam" id="PF18738">
    <property type="entry name" value="HEPN_DZIP3"/>
    <property type="match status" value="1"/>
</dbReference>
<dbReference type="AlphaFoldDB" id="A0A8S3V9U3"/>
<dbReference type="OrthoDB" id="5964200at2759"/>
<keyword evidence="3" id="KW-1185">Reference proteome</keyword>
<sequence length="231" mass="26720">MAALSQEEENYVRISLLLTGISPRAARNYFDFEFAPACLDATLKKEYNNLLDLKKKHRINQTQWNLLYPRFPDVLDSKTFDITLMIALLRNIAKINPPHSGFDILPSAMETTPAADLARIKYYRNYMAHLDDGKVINKNFNTAWDDISEAIGRLGGLQMKNECDQLRTKTLDPTNKEIIMDIKRANDEIIALQEGFKTLRESQVVLQEDYIEVSKKCRDLKLFKRYCSMEC</sequence>
<dbReference type="InterPro" id="IPR041249">
    <property type="entry name" value="HEPN_DZIP3"/>
</dbReference>
<dbReference type="Proteomes" id="UP000683360">
    <property type="component" value="Unassembled WGS sequence"/>
</dbReference>